<keyword evidence="3 8" id="KW-0808">Transferase</keyword>
<keyword evidence="5" id="KW-0862">Zinc</keyword>
<keyword evidence="2 8" id="KW-0489">Methyltransferase</keyword>
<dbReference type="EC" id="2.1.1.247" evidence="8"/>
<keyword evidence="4" id="KW-0479">Metal-binding</keyword>
<organism evidence="8">
    <name type="scientific">uncultured Sporomusa sp</name>
    <dbReference type="NCBI Taxonomy" id="307249"/>
    <lineage>
        <taxon>Bacteria</taxon>
        <taxon>Bacillati</taxon>
        <taxon>Bacillota</taxon>
        <taxon>Negativicutes</taxon>
        <taxon>Selenomonadales</taxon>
        <taxon>Sporomusaceae</taxon>
        <taxon>Sporomusa</taxon>
        <taxon>environmental samples</taxon>
    </lineage>
</organism>
<comment type="cofactor">
    <cofactor evidence="1">
        <name>Zn(2+)</name>
        <dbReference type="ChEBI" id="CHEBI:29105"/>
    </cofactor>
</comment>
<dbReference type="RefSeq" id="WP_288185261.1">
    <property type="nucleotide sequence ID" value="NZ_LT608335.1"/>
</dbReference>
<dbReference type="GO" id="GO:0006779">
    <property type="term" value="P:porphyrin-containing compound biosynthetic process"/>
    <property type="evidence" value="ECO:0007669"/>
    <property type="project" value="InterPro"/>
</dbReference>
<reference evidence="8" key="1">
    <citation type="submission" date="2016-08" db="EMBL/GenBank/DDBJ databases">
        <authorList>
            <person name="Seilhamer J.J."/>
        </authorList>
    </citation>
    <scope>NUCLEOTIDE SEQUENCE</scope>
    <source>
        <strain evidence="8">86</strain>
    </source>
</reference>
<evidence type="ECO:0000256" key="4">
    <source>
        <dbReference type="ARBA" id="ARBA00022723"/>
    </source>
</evidence>
<evidence type="ECO:0000313" key="8">
    <source>
        <dbReference type="EMBL" id="SCM82619.1"/>
    </source>
</evidence>
<dbReference type="GO" id="GO:0046872">
    <property type="term" value="F:metal ion binding"/>
    <property type="evidence" value="ECO:0007669"/>
    <property type="project" value="UniProtKB-KW"/>
</dbReference>
<dbReference type="InterPro" id="IPR038071">
    <property type="entry name" value="UROD/MetE-like_sf"/>
</dbReference>
<dbReference type="Pfam" id="PF01208">
    <property type="entry name" value="URO-D"/>
    <property type="match status" value="1"/>
</dbReference>
<dbReference type="NCBIfam" id="NF004889">
    <property type="entry name" value="PRK06252.1"/>
    <property type="match status" value="1"/>
</dbReference>
<dbReference type="GO" id="GO:0006730">
    <property type="term" value="P:one-carbon metabolic process"/>
    <property type="evidence" value="ECO:0007669"/>
    <property type="project" value="InterPro"/>
</dbReference>
<dbReference type="InterPro" id="IPR006360">
    <property type="entry name" value="Mtase_MtaA_CmuA"/>
</dbReference>
<protein>
    <submittedName>
        <fullName evidence="8">Methylcobamide:CoM methyltransferase MtbA</fullName>
        <ecNumber evidence="8">2.1.1.247</ecNumber>
    </submittedName>
</protein>
<dbReference type="InterPro" id="IPR052024">
    <property type="entry name" value="Methanogen_methyltrans"/>
</dbReference>
<evidence type="ECO:0000256" key="5">
    <source>
        <dbReference type="ARBA" id="ARBA00022833"/>
    </source>
</evidence>
<dbReference type="SUPFAM" id="SSF51726">
    <property type="entry name" value="UROD/MetE-like"/>
    <property type="match status" value="1"/>
</dbReference>
<evidence type="ECO:0000256" key="1">
    <source>
        <dbReference type="ARBA" id="ARBA00001947"/>
    </source>
</evidence>
<evidence type="ECO:0000256" key="2">
    <source>
        <dbReference type="ARBA" id="ARBA00022603"/>
    </source>
</evidence>
<dbReference type="GO" id="GO:0032259">
    <property type="term" value="P:methylation"/>
    <property type="evidence" value="ECO:0007669"/>
    <property type="project" value="UniProtKB-KW"/>
</dbReference>
<proteinExistence type="predicted"/>
<dbReference type="NCBIfam" id="TIGR01463">
    <property type="entry name" value="mtaA_cmuA"/>
    <property type="match status" value="1"/>
</dbReference>
<evidence type="ECO:0000256" key="3">
    <source>
        <dbReference type="ARBA" id="ARBA00022679"/>
    </source>
</evidence>
<accession>A0A212LYY6</accession>
<gene>
    <name evidence="8" type="primary">mtbA</name>
    <name evidence="8" type="ORF">KL86SPO_50390</name>
</gene>
<feature type="domain" description="Uroporphyrinogen decarboxylase (URO-D)" evidence="7">
    <location>
        <begin position="4"/>
        <end position="338"/>
    </location>
</feature>
<evidence type="ECO:0000256" key="6">
    <source>
        <dbReference type="ARBA" id="ARBA00022994"/>
    </source>
</evidence>
<dbReference type="AlphaFoldDB" id="A0A212LYY6"/>
<dbReference type="EMBL" id="FMJE01000005">
    <property type="protein sequence ID" value="SCM82619.1"/>
    <property type="molecule type" value="Genomic_DNA"/>
</dbReference>
<dbReference type="Gene3D" id="3.20.20.210">
    <property type="match status" value="1"/>
</dbReference>
<dbReference type="GO" id="GO:0043833">
    <property type="term" value="F:[methyl-Co(III) methylamine-specific corrinoid protein]:coenzyme M methyltransferase activity"/>
    <property type="evidence" value="ECO:0007669"/>
    <property type="project" value="UniProtKB-EC"/>
</dbReference>
<keyword evidence="6" id="KW-0484">Methanogenesis</keyword>
<dbReference type="PANTHER" id="PTHR47099">
    <property type="entry name" value="METHYLCOBAMIDE:COM METHYLTRANSFERASE MTBA"/>
    <property type="match status" value="1"/>
</dbReference>
<dbReference type="InterPro" id="IPR000257">
    <property type="entry name" value="Uroporphyrinogen_deCOase"/>
</dbReference>
<evidence type="ECO:0000259" key="7">
    <source>
        <dbReference type="Pfam" id="PF01208"/>
    </source>
</evidence>
<dbReference type="PANTHER" id="PTHR47099:SF1">
    <property type="entry name" value="METHYLCOBAMIDE:COM METHYLTRANSFERASE MTBA"/>
    <property type="match status" value="1"/>
</dbReference>
<dbReference type="GO" id="GO:0004853">
    <property type="term" value="F:uroporphyrinogen decarboxylase activity"/>
    <property type="evidence" value="ECO:0007669"/>
    <property type="project" value="InterPro"/>
</dbReference>
<sequence>MLLPKERLNKVFREEQVDRPPCICPGGMMNMITAELMEEAGIRFPEAHTNARMMADLAAAVYEKGCFENYGVPFCMTIEAENLGAKVDLGTNFYEPHVVEYAITSVNEWERLVAANNRQGQGRADVVVEAIKLLKDKGNDVPVIGNITGPISMASSLMEPVVFYKELRKNNAKAHEFMEFVTGQLIAFAKRQIAAGADIIAISDPSGTGEILGPKLFEEFAVKYINKIVDSIHSENKYTIVHICGQMRKVYSGTAQIKSHVLSFDAIVSMREARKNLGDRLLMGNVSTYAIEFGEPGKVAALTERCVQDGVNIISPACGLGMKSPLKNVKSMLEAVTKGAANIDA</sequence>
<name>A0A212LYY6_9FIRM</name>
<dbReference type="GO" id="GO:0015948">
    <property type="term" value="P:methanogenesis"/>
    <property type="evidence" value="ECO:0007669"/>
    <property type="project" value="UniProtKB-KW"/>
</dbReference>